<gene>
    <name evidence="3" type="ORF">DI533_20725</name>
</gene>
<evidence type="ECO:0000259" key="2">
    <source>
        <dbReference type="Pfam" id="PF16220"/>
    </source>
</evidence>
<feature type="domain" description="FecR protein" evidence="1">
    <location>
        <begin position="107"/>
        <end position="199"/>
    </location>
</feature>
<proteinExistence type="predicted"/>
<dbReference type="AlphaFoldDB" id="A0A2W5S7B9"/>
<dbReference type="InterPro" id="IPR032623">
    <property type="entry name" value="FecR_N"/>
</dbReference>
<accession>A0A2W5S7B9</accession>
<feature type="domain" description="FecR N-terminal" evidence="2">
    <location>
        <begin position="12"/>
        <end position="51"/>
    </location>
</feature>
<name>A0A2W5S7B9_CERSP</name>
<dbReference type="Proteomes" id="UP000248975">
    <property type="component" value="Unassembled WGS sequence"/>
</dbReference>
<dbReference type="Pfam" id="PF16220">
    <property type="entry name" value="DUF4880"/>
    <property type="match status" value="1"/>
</dbReference>
<dbReference type="Gene3D" id="2.60.120.1440">
    <property type="match status" value="1"/>
</dbReference>
<dbReference type="Gene3D" id="3.55.50.30">
    <property type="match status" value="1"/>
</dbReference>
<reference evidence="3 4" key="1">
    <citation type="submission" date="2017-08" db="EMBL/GenBank/DDBJ databases">
        <title>Infants hospitalized years apart are colonized by the same room-sourced microbial strains.</title>
        <authorList>
            <person name="Brooks B."/>
            <person name="Olm M.R."/>
            <person name="Firek B.A."/>
            <person name="Baker R."/>
            <person name="Thomas B.C."/>
            <person name="Morowitz M.J."/>
            <person name="Banfield J.F."/>
        </authorList>
    </citation>
    <scope>NUCLEOTIDE SEQUENCE [LARGE SCALE GENOMIC DNA]</scope>
    <source>
        <strain evidence="3">S2_003_000_R2_11</strain>
    </source>
</reference>
<dbReference type="PANTHER" id="PTHR30273:SF2">
    <property type="entry name" value="PROTEIN FECR"/>
    <property type="match status" value="1"/>
</dbReference>
<dbReference type="InterPro" id="IPR006860">
    <property type="entry name" value="FecR"/>
</dbReference>
<dbReference type="InterPro" id="IPR012373">
    <property type="entry name" value="Ferrdict_sens_TM"/>
</dbReference>
<dbReference type="GO" id="GO:0016989">
    <property type="term" value="F:sigma factor antagonist activity"/>
    <property type="evidence" value="ECO:0007669"/>
    <property type="project" value="TreeGrafter"/>
</dbReference>
<sequence>MERESSAAIEETAARWVARIDSEDMSPDDQQRLDEWLGADSRRLGAFMRARAALVRTNSAKALGPDYRPKPTDRHFLSRRALMTGTGGGVLAAGLATFLFWPRPTSYSTGLGEVRLIPLADGSMATLNTKSDLEIDFTKDARIVRLIGGEGYFEVAKDKTRPFIVQVRGTEVRAVGTAFIVRALQGRAVNVHVQEGIVEVRPARRNVRAIEVGANMRVAVAGTDDSPLEPEKVAADLVERDLLWREGRLGFERTTLAEAAQEFERYNAMPITFAESSIGEKRVTGLFSATDPIGFAKAIALSMDLKAEVRADSIILSQS</sequence>
<dbReference type="PANTHER" id="PTHR30273">
    <property type="entry name" value="PERIPLASMIC SIGNAL SENSOR AND SIGMA FACTOR ACTIVATOR FECR-RELATED"/>
    <property type="match status" value="1"/>
</dbReference>
<evidence type="ECO:0000259" key="1">
    <source>
        <dbReference type="Pfam" id="PF04773"/>
    </source>
</evidence>
<protein>
    <submittedName>
        <fullName evidence="3">Uncharacterized protein</fullName>
    </submittedName>
</protein>
<comment type="caution">
    <text evidence="3">The sequence shown here is derived from an EMBL/GenBank/DDBJ whole genome shotgun (WGS) entry which is preliminary data.</text>
</comment>
<dbReference type="EMBL" id="QFQS01000011">
    <property type="protein sequence ID" value="PZQ94935.1"/>
    <property type="molecule type" value="Genomic_DNA"/>
</dbReference>
<evidence type="ECO:0000313" key="3">
    <source>
        <dbReference type="EMBL" id="PZQ94935.1"/>
    </source>
</evidence>
<evidence type="ECO:0000313" key="4">
    <source>
        <dbReference type="Proteomes" id="UP000248975"/>
    </source>
</evidence>
<organism evidence="3 4">
    <name type="scientific">Cereibacter sphaeroides</name>
    <name type="common">Rhodobacter sphaeroides</name>
    <dbReference type="NCBI Taxonomy" id="1063"/>
    <lineage>
        <taxon>Bacteria</taxon>
        <taxon>Pseudomonadati</taxon>
        <taxon>Pseudomonadota</taxon>
        <taxon>Alphaproteobacteria</taxon>
        <taxon>Rhodobacterales</taxon>
        <taxon>Paracoccaceae</taxon>
        <taxon>Cereibacter</taxon>
    </lineage>
</organism>
<dbReference type="PIRSF" id="PIRSF018266">
    <property type="entry name" value="FecR"/>
    <property type="match status" value="1"/>
</dbReference>
<dbReference type="Pfam" id="PF04773">
    <property type="entry name" value="FecR"/>
    <property type="match status" value="1"/>
</dbReference>